<name>A0ABU7ZLE4_9HYPH</name>
<feature type="compositionally biased region" description="Low complexity" evidence="1">
    <location>
        <begin position="47"/>
        <end position="66"/>
    </location>
</feature>
<keyword evidence="5" id="KW-1185">Reference proteome</keyword>
<evidence type="ECO:0000313" key="5">
    <source>
        <dbReference type="Proteomes" id="UP001380822"/>
    </source>
</evidence>
<dbReference type="Gene3D" id="3.40.50.620">
    <property type="entry name" value="HUPs"/>
    <property type="match status" value="1"/>
</dbReference>
<dbReference type="EMBL" id="JBAKBE010000003">
    <property type="protein sequence ID" value="MEH0096049.1"/>
    <property type="molecule type" value="Genomic_DNA"/>
</dbReference>
<proteinExistence type="predicted"/>
<feature type="transmembrane region" description="Helical" evidence="2">
    <location>
        <begin position="77"/>
        <end position="98"/>
    </location>
</feature>
<dbReference type="InterPro" id="IPR003848">
    <property type="entry name" value="DUF218"/>
</dbReference>
<accession>A0ABU7ZLE4</accession>
<dbReference type="PANTHER" id="PTHR30336">
    <property type="entry name" value="INNER MEMBRANE PROTEIN, PROBABLE PERMEASE"/>
    <property type="match status" value="1"/>
</dbReference>
<dbReference type="CDD" id="cd06259">
    <property type="entry name" value="YdcF-like"/>
    <property type="match status" value="1"/>
</dbReference>
<dbReference type="RefSeq" id="WP_334250842.1">
    <property type="nucleotide sequence ID" value="NZ_JBAKBE010000003.1"/>
</dbReference>
<protein>
    <submittedName>
        <fullName evidence="4">YdcF family protein</fullName>
    </submittedName>
</protein>
<dbReference type="PANTHER" id="PTHR30336:SF4">
    <property type="entry name" value="ENVELOPE BIOGENESIS FACTOR ELYC"/>
    <property type="match status" value="1"/>
</dbReference>
<organism evidence="4 5">
    <name type="scientific">Pannonibacter anstelovis</name>
    <dbReference type="NCBI Taxonomy" id="3121537"/>
    <lineage>
        <taxon>Bacteria</taxon>
        <taxon>Pseudomonadati</taxon>
        <taxon>Pseudomonadota</taxon>
        <taxon>Alphaproteobacteria</taxon>
        <taxon>Hyphomicrobiales</taxon>
        <taxon>Stappiaceae</taxon>
        <taxon>Pannonibacter</taxon>
    </lineage>
</organism>
<comment type="caution">
    <text evidence="4">The sequence shown here is derived from an EMBL/GenBank/DDBJ whole genome shotgun (WGS) entry which is preliminary data.</text>
</comment>
<reference evidence="4 5" key="1">
    <citation type="submission" date="2024-02" db="EMBL/GenBank/DDBJ databases">
        <title>A new putative Pannonibacter species isolated from two cases of bloodstream infections in paediatric patients.</title>
        <authorList>
            <person name="Castellana S."/>
            <person name="De Laurentiis V."/>
            <person name="Grassi M."/>
            <person name="De Leonardis F."/>
            <person name="Mosca A."/>
            <person name="De Carlo C."/>
            <person name="Sparapano E."/>
            <person name="Ronga L."/>
            <person name="Santacroce L."/>
            <person name="Chironna M."/>
            <person name="De Robertis A."/>
            <person name="Bianco A."/>
            <person name="Del Sambro L."/>
            <person name="Capozzi L."/>
            <person name="Parisi A."/>
        </authorList>
    </citation>
    <scope>NUCLEOTIDE SEQUENCE [LARGE SCALE GENOMIC DNA]</scope>
    <source>
        <strain evidence="4 5">Pt2</strain>
    </source>
</reference>
<evidence type="ECO:0000259" key="3">
    <source>
        <dbReference type="Pfam" id="PF02698"/>
    </source>
</evidence>
<evidence type="ECO:0000313" key="4">
    <source>
        <dbReference type="EMBL" id="MEH0096049.1"/>
    </source>
</evidence>
<dbReference type="InterPro" id="IPR014729">
    <property type="entry name" value="Rossmann-like_a/b/a_fold"/>
</dbReference>
<keyword evidence="2" id="KW-0472">Membrane</keyword>
<sequence length="273" mass="29892">MKPAPSEKQPDAAAPAPVPEDRLRAEPSLAAAQDGARDEANQTLAREAGQPAGEQPGQQLGPARQAPPRRRGYKRWLALKALGVATVLVCLWLLISFIRFTIDVVTIDQPEDPRADAIVVLTGGQERIETAVQLLQQGRAQRLLISGVYPATTARQLRLRTEAERDLFSCCIDLDKKALNTIGNASEAAIWAKTNGYASLVLVTSAYHMPRAEMELNAVMPDLVVIPYPVFAGDFNVKQWYAEPRTLRLLLREFVKYTLARLRVSTLGVSAAG</sequence>
<evidence type="ECO:0000256" key="1">
    <source>
        <dbReference type="SAM" id="MobiDB-lite"/>
    </source>
</evidence>
<feature type="domain" description="DUF218" evidence="3">
    <location>
        <begin position="116"/>
        <end position="255"/>
    </location>
</feature>
<dbReference type="InterPro" id="IPR051599">
    <property type="entry name" value="Cell_Envelope_Assoc"/>
</dbReference>
<keyword evidence="2" id="KW-1133">Transmembrane helix</keyword>
<dbReference type="Proteomes" id="UP001380822">
    <property type="component" value="Unassembled WGS sequence"/>
</dbReference>
<feature type="region of interest" description="Disordered" evidence="1">
    <location>
        <begin position="1"/>
        <end position="67"/>
    </location>
</feature>
<gene>
    <name evidence="4" type="ORF">V6L76_07285</name>
</gene>
<dbReference type="Pfam" id="PF02698">
    <property type="entry name" value="DUF218"/>
    <property type="match status" value="1"/>
</dbReference>
<evidence type="ECO:0000256" key="2">
    <source>
        <dbReference type="SAM" id="Phobius"/>
    </source>
</evidence>
<keyword evidence="2" id="KW-0812">Transmembrane</keyword>